<protein>
    <submittedName>
        <fullName evidence="5">Uncharacterized protein</fullName>
    </submittedName>
</protein>
<evidence type="ECO:0000256" key="3">
    <source>
        <dbReference type="ARBA" id="ARBA00022729"/>
    </source>
</evidence>
<organism evidence="5 6">
    <name type="scientific">Araneus ventricosus</name>
    <name type="common">Orbweaver spider</name>
    <name type="synonym">Epeira ventricosa</name>
    <dbReference type="NCBI Taxonomy" id="182803"/>
    <lineage>
        <taxon>Eukaryota</taxon>
        <taxon>Metazoa</taxon>
        <taxon>Ecdysozoa</taxon>
        <taxon>Arthropoda</taxon>
        <taxon>Chelicerata</taxon>
        <taxon>Arachnida</taxon>
        <taxon>Araneae</taxon>
        <taxon>Araneomorphae</taxon>
        <taxon>Entelegynae</taxon>
        <taxon>Araneoidea</taxon>
        <taxon>Araneidae</taxon>
        <taxon>Araneus</taxon>
    </lineage>
</organism>
<evidence type="ECO:0000313" key="5">
    <source>
        <dbReference type="EMBL" id="GBM63455.1"/>
    </source>
</evidence>
<dbReference type="PANTHER" id="PTHR10559:SF18">
    <property type="entry name" value="TRANSCOBALAMIN II"/>
    <property type="match status" value="1"/>
</dbReference>
<keyword evidence="6" id="KW-1185">Reference proteome</keyword>
<dbReference type="SUPFAM" id="SSF48239">
    <property type="entry name" value="Terpenoid cyclases/Protein prenyltransferases"/>
    <property type="match status" value="1"/>
</dbReference>
<dbReference type="InterPro" id="IPR002157">
    <property type="entry name" value="Cbl-bd_prot"/>
</dbReference>
<evidence type="ECO:0000256" key="2">
    <source>
        <dbReference type="ARBA" id="ARBA00022525"/>
    </source>
</evidence>
<dbReference type="Proteomes" id="UP000499080">
    <property type="component" value="Unassembled WGS sequence"/>
</dbReference>
<dbReference type="InterPro" id="IPR051588">
    <property type="entry name" value="Cobalamin_Transport"/>
</dbReference>
<name>A0A4Y2HDT8_ARAVE</name>
<comment type="subcellular location">
    <subcellularLocation>
        <location evidence="1">Secreted</location>
    </subcellularLocation>
</comment>
<keyword evidence="3" id="KW-0732">Signal</keyword>
<sequence>MAVMAVSCEANRSVLRNTTFTLYEETIQHLKRLQAHDGSFGNVYTTALITQALFSSGQEHSRDWNLNSTIKYLIKELNSSSVDLLATYLAIPILNGKSLMDISYVNCSANPRKHGEDLLNKITEFEEPKIRVQYSLYIGDENPAVHTIPLRVPMNCTASQVMELADDEDPKYKYEWKMTTGKMYVYKIANVKNDPEAGKFWLLYVGVANSSEPLTHLTKGEAIFSYTTKPSFFYFRGISNHSQQSQ</sequence>
<feature type="binding site" evidence="4">
    <location>
        <begin position="184"/>
        <end position="185"/>
    </location>
    <ligand>
        <name>cyanocob(III)alamin</name>
        <dbReference type="ChEBI" id="CHEBI:17439"/>
    </ligand>
</feature>
<dbReference type="Gene3D" id="2.170.130.30">
    <property type="match status" value="1"/>
</dbReference>
<keyword evidence="4" id="KW-0170">Cobalt</keyword>
<dbReference type="GO" id="GO:0031419">
    <property type="term" value="F:cobalamin binding"/>
    <property type="evidence" value="ECO:0007669"/>
    <property type="project" value="InterPro"/>
</dbReference>
<dbReference type="OrthoDB" id="6433565at2759"/>
<dbReference type="InterPro" id="IPR008930">
    <property type="entry name" value="Terpenoid_cyclase/PrenylTrfase"/>
</dbReference>
<keyword evidence="2" id="KW-0964">Secreted</keyword>
<evidence type="ECO:0000256" key="4">
    <source>
        <dbReference type="PIRSR" id="PIRSR602157-1"/>
    </source>
</evidence>
<reference evidence="5 6" key="1">
    <citation type="journal article" date="2019" name="Sci. Rep.">
        <title>Orb-weaving spider Araneus ventricosus genome elucidates the spidroin gene catalogue.</title>
        <authorList>
            <person name="Kono N."/>
            <person name="Nakamura H."/>
            <person name="Ohtoshi R."/>
            <person name="Moran D.A.P."/>
            <person name="Shinohara A."/>
            <person name="Yoshida Y."/>
            <person name="Fujiwara M."/>
            <person name="Mori M."/>
            <person name="Tomita M."/>
            <person name="Arakawa K."/>
        </authorList>
    </citation>
    <scope>NUCLEOTIDE SEQUENCE [LARGE SCALE GENOMIC DNA]</scope>
</reference>
<proteinExistence type="predicted"/>
<evidence type="ECO:0000256" key="1">
    <source>
        <dbReference type="ARBA" id="ARBA00004613"/>
    </source>
</evidence>
<accession>A0A4Y2HDT8</accession>
<dbReference type="PANTHER" id="PTHR10559">
    <property type="entry name" value="TRANSCOBALAMIN-1/GASTRIC INTRINSIC FACTOR"/>
    <property type="match status" value="1"/>
</dbReference>
<dbReference type="Gene3D" id="1.50.10.20">
    <property type="match status" value="1"/>
</dbReference>
<dbReference type="AlphaFoldDB" id="A0A4Y2HDT8"/>
<gene>
    <name evidence="5" type="ORF">AVEN_260892_1</name>
</gene>
<comment type="caution">
    <text evidence="5">The sequence shown here is derived from an EMBL/GenBank/DDBJ whole genome shotgun (WGS) entry which is preliminary data.</text>
</comment>
<feature type="binding site" evidence="4">
    <location>
        <position position="42"/>
    </location>
    <ligand>
        <name>cyanocob(III)alamin</name>
        <dbReference type="ChEBI" id="CHEBI:17439"/>
    </ligand>
</feature>
<feature type="binding site" evidence="4">
    <location>
        <begin position="201"/>
        <end position="203"/>
    </location>
    <ligand>
        <name>cyanocob(III)alamin</name>
        <dbReference type="ChEBI" id="CHEBI:17439"/>
    </ligand>
</feature>
<dbReference type="Pfam" id="PF01122">
    <property type="entry name" value="Cobalamin_bind"/>
    <property type="match status" value="1"/>
</dbReference>
<evidence type="ECO:0000313" key="6">
    <source>
        <dbReference type="Proteomes" id="UP000499080"/>
    </source>
</evidence>
<dbReference type="EMBL" id="BGPR01001869">
    <property type="protein sequence ID" value="GBM63455.1"/>
    <property type="molecule type" value="Genomic_DNA"/>
</dbReference>
<dbReference type="GO" id="GO:0015889">
    <property type="term" value="P:cobalamin transport"/>
    <property type="evidence" value="ECO:0007669"/>
    <property type="project" value="InterPro"/>
</dbReference>
<dbReference type="GO" id="GO:0005615">
    <property type="term" value="C:extracellular space"/>
    <property type="evidence" value="ECO:0007669"/>
    <property type="project" value="TreeGrafter"/>
</dbReference>